<feature type="domain" description="Fumarate lyase N-terminal" evidence="7">
    <location>
        <begin position="94"/>
        <end position="297"/>
    </location>
</feature>
<dbReference type="Pfam" id="PF00206">
    <property type="entry name" value="Lyase_1"/>
    <property type="match status" value="1"/>
</dbReference>
<dbReference type="InterPro" id="IPR022761">
    <property type="entry name" value="Fumarate_lyase_N"/>
</dbReference>
<dbReference type="Gene3D" id="1.10.40.30">
    <property type="entry name" value="Fumarase/aspartase (C-terminal domain)"/>
    <property type="match status" value="1"/>
</dbReference>
<feature type="region of interest" description="Disordered" evidence="6">
    <location>
        <begin position="21"/>
        <end position="41"/>
    </location>
</feature>
<comment type="pathway">
    <text evidence="1">Amino-acid biosynthesis; L-arginine biosynthesis; L-arginine from L-ornithine and carbamoyl phosphate: step 3/3.</text>
</comment>
<evidence type="ECO:0000256" key="2">
    <source>
        <dbReference type="ARBA" id="ARBA00012338"/>
    </source>
</evidence>
<evidence type="ECO:0000259" key="8">
    <source>
        <dbReference type="Pfam" id="PF14698"/>
    </source>
</evidence>
<dbReference type="Gene3D" id="1.10.275.10">
    <property type="entry name" value="Fumarase/aspartase (N-terminal domain)"/>
    <property type="match status" value="1"/>
</dbReference>
<dbReference type="Proteomes" id="UP001589867">
    <property type="component" value="Unassembled WGS sequence"/>
</dbReference>
<evidence type="ECO:0000256" key="5">
    <source>
        <dbReference type="ARBA" id="ARBA00023239"/>
    </source>
</evidence>
<keyword evidence="3" id="KW-0055">Arginine biosynthesis</keyword>
<sequence length="500" mass="54074">MGRQQQAASYRGYRTAGIRLTEELEPDLAPHRERARTPEARGSREFNLAHVVMLAERELLSPPHAAALLSTLREQAQAGEGGLHADETALIRALGEDVGGRLHLGRSSGDVGGVRLRWALRESILDLVDALNTLRGSLLRQGRAHIHTVMPGYTQGQHAQPTTFGHWLSMWANVAERDARRFTDGYRDVDRSPAGAAILAGTSAPIDRQRTSDLLGFAEPLPHTFDAIQSHDTVVEVAGALANHLAGLSRFAGDLMLWSSAEFGFLRFPDRFCGTSSVMMQKRNPYLLAQARELAARAAAAHGTALRLSADPTGWSVLEWSALHGELLDVFAEAATRLGQLARLIDATTVYADRMAAAAAAHWAQATDVAMALVEWHGIAWRTAHQIVGILVRHSEEQGWTPPELANEHLRAAAAEYFDRPLDLPEDVLAAAKDPASSVAARTVLGGPAPEPALSELDQLSGGLARDRDWAAGRRAALRDADERRHAAADAVIADGSRHV</sequence>
<dbReference type="Gene3D" id="1.20.200.10">
    <property type="entry name" value="Fumarase/aspartase (Central domain)"/>
    <property type="match status" value="1"/>
</dbReference>
<dbReference type="InterPro" id="IPR009049">
    <property type="entry name" value="Argininosuccinate_lyase"/>
</dbReference>
<evidence type="ECO:0000256" key="6">
    <source>
        <dbReference type="SAM" id="MobiDB-lite"/>
    </source>
</evidence>
<dbReference type="EMBL" id="JBHLUH010000026">
    <property type="protein sequence ID" value="MFC0529185.1"/>
    <property type="molecule type" value="Genomic_DNA"/>
</dbReference>
<accession>A0ABV6M3B3</accession>
<dbReference type="PANTHER" id="PTHR43814:SF1">
    <property type="entry name" value="ARGININOSUCCINATE LYASE"/>
    <property type="match status" value="1"/>
</dbReference>
<dbReference type="GO" id="GO:0016829">
    <property type="term" value="F:lyase activity"/>
    <property type="evidence" value="ECO:0007669"/>
    <property type="project" value="UniProtKB-KW"/>
</dbReference>
<protein>
    <recommendedName>
        <fullName evidence="2">argininosuccinate lyase</fullName>
        <ecNumber evidence="2">4.3.2.1</ecNumber>
    </recommendedName>
</protein>
<dbReference type="InterPro" id="IPR024083">
    <property type="entry name" value="Fumarase/histidase_N"/>
</dbReference>
<dbReference type="SUPFAM" id="SSF48557">
    <property type="entry name" value="L-aspartase-like"/>
    <property type="match status" value="1"/>
</dbReference>
<dbReference type="PANTHER" id="PTHR43814">
    <property type="entry name" value="ARGININOSUCCINATE LYASE"/>
    <property type="match status" value="1"/>
</dbReference>
<proteinExistence type="predicted"/>
<feature type="compositionally biased region" description="Basic and acidic residues" evidence="6">
    <location>
        <begin position="28"/>
        <end position="41"/>
    </location>
</feature>
<evidence type="ECO:0000256" key="1">
    <source>
        <dbReference type="ARBA" id="ARBA00004941"/>
    </source>
</evidence>
<name>A0ABV6M3B3_9ACTN</name>
<reference evidence="9 10" key="1">
    <citation type="submission" date="2024-09" db="EMBL/GenBank/DDBJ databases">
        <authorList>
            <person name="Sun Q."/>
            <person name="Mori K."/>
        </authorList>
    </citation>
    <scope>NUCLEOTIDE SEQUENCE [LARGE SCALE GENOMIC DNA]</scope>
    <source>
        <strain evidence="9 10">TBRC 3947</strain>
    </source>
</reference>
<evidence type="ECO:0000313" key="10">
    <source>
        <dbReference type="Proteomes" id="UP001589867"/>
    </source>
</evidence>
<evidence type="ECO:0000256" key="4">
    <source>
        <dbReference type="ARBA" id="ARBA00022605"/>
    </source>
</evidence>
<gene>
    <name evidence="9" type="ORF">ACFFIA_16140</name>
</gene>
<dbReference type="InterPro" id="IPR029419">
    <property type="entry name" value="Arg_succ_lyase_C"/>
</dbReference>
<dbReference type="PRINTS" id="PR00145">
    <property type="entry name" value="ARGSUCLYASE"/>
</dbReference>
<dbReference type="Pfam" id="PF14698">
    <property type="entry name" value="ASL_C2"/>
    <property type="match status" value="1"/>
</dbReference>
<dbReference type="RefSeq" id="WP_377251691.1">
    <property type="nucleotide sequence ID" value="NZ_JBHLUH010000026.1"/>
</dbReference>
<organism evidence="9 10">
    <name type="scientific">Phytohabitans kaempferiae</name>
    <dbReference type="NCBI Taxonomy" id="1620943"/>
    <lineage>
        <taxon>Bacteria</taxon>
        <taxon>Bacillati</taxon>
        <taxon>Actinomycetota</taxon>
        <taxon>Actinomycetes</taxon>
        <taxon>Micromonosporales</taxon>
        <taxon>Micromonosporaceae</taxon>
    </lineage>
</organism>
<dbReference type="InterPro" id="IPR008948">
    <property type="entry name" value="L-Aspartase-like"/>
</dbReference>
<dbReference type="EC" id="4.3.2.1" evidence="2"/>
<feature type="domain" description="Argininosuccinate lyase C-terminal" evidence="8">
    <location>
        <begin position="364"/>
        <end position="439"/>
    </location>
</feature>
<evidence type="ECO:0000313" key="9">
    <source>
        <dbReference type="EMBL" id="MFC0529185.1"/>
    </source>
</evidence>
<evidence type="ECO:0000259" key="7">
    <source>
        <dbReference type="Pfam" id="PF00206"/>
    </source>
</evidence>
<dbReference type="PRINTS" id="PR00149">
    <property type="entry name" value="FUMRATELYASE"/>
</dbReference>
<keyword evidence="10" id="KW-1185">Reference proteome</keyword>
<dbReference type="InterPro" id="IPR000362">
    <property type="entry name" value="Fumarate_lyase_fam"/>
</dbReference>
<keyword evidence="4" id="KW-0028">Amino-acid biosynthesis</keyword>
<comment type="caution">
    <text evidence="9">The sequence shown here is derived from an EMBL/GenBank/DDBJ whole genome shotgun (WGS) entry which is preliminary data.</text>
</comment>
<evidence type="ECO:0000256" key="3">
    <source>
        <dbReference type="ARBA" id="ARBA00022571"/>
    </source>
</evidence>
<keyword evidence="5 9" id="KW-0456">Lyase</keyword>